<feature type="transmembrane region" description="Helical" evidence="6">
    <location>
        <begin position="89"/>
        <end position="108"/>
    </location>
</feature>
<evidence type="ECO:0000313" key="7">
    <source>
        <dbReference type="EMBL" id="SDI04824.1"/>
    </source>
</evidence>
<dbReference type="RefSeq" id="WP_102776563.1">
    <property type="nucleotide sequence ID" value="NZ_FNDU01000004.1"/>
</dbReference>
<keyword evidence="8" id="KW-1185">Reference proteome</keyword>
<accession>A0A1G8HDU5</accession>
<keyword evidence="4 6" id="KW-1133">Transmembrane helix</keyword>
<dbReference type="PANTHER" id="PTHR33931">
    <property type="entry name" value="HOLIN-LIKE PROTEIN CIDA-RELATED"/>
    <property type="match status" value="1"/>
</dbReference>
<dbReference type="InterPro" id="IPR005538">
    <property type="entry name" value="LrgA/CidA"/>
</dbReference>
<feature type="transmembrane region" description="Helical" evidence="6">
    <location>
        <begin position="64"/>
        <end position="83"/>
    </location>
</feature>
<gene>
    <name evidence="7" type="ORF">SAMN05216352_104217</name>
</gene>
<evidence type="ECO:0000256" key="6">
    <source>
        <dbReference type="SAM" id="Phobius"/>
    </source>
</evidence>
<protein>
    <submittedName>
        <fullName evidence="7">Holin-like protein</fullName>
    </submittedName>
</protein>
<feature type="transmembrane region" description="Helical" evidence="6">
    <location>
        <begin position="33"/>
        <end position="52"/>
    </location>
</feature>
<keyword evidence="5 6" id="KW-0472">Membrane</keyword>
<evidence type="ECO:0000256" key="4">
    <source>
        <dbReference type="ARBA" id="ARBA00022989"/>
    </source>
</evidence>
<evidence type="ECO:0000313" key="8">
    <source>
        <dbReference type="Proteomes" id="UP000199017"/>
    </source>
</evidence>
<organism evidence="7 8">
    <name type="scientific">Alteribacillus bidgolensis</name>
    <dbReference type="NCBI Taxonomy" id="930129"/>
    <lineage>
        <taxon>Bacteria</taxon>
        <taxon>Bacillati</taxon>
        <taxon>Bacillota</taxon>
        <taxon>Bacilli</taxon>
        <taxon>Bacillales</taxon>
        <taxon>Bacillaceae</taxon>
        <taxon>Alteribacillus</taxon>
    </lineage>
</organism>
<dbReference type="AlphaFoldDB" id="A0A1G8HDU5"/>
<sequence>MLEKITQWLILLGIYFIGSSLSNIFHLPLPGSIIGMMLLFVLLLSGLFKLQWVEKVAQLHLKHMTLLFIPFIVGVFLSLDIFRVQGWKLLFVLVITSLIVLLGTAYTCSRL</sequence>
<dbReference type="OrthoDB" id="3176438at2"/>
<dbReference type="PANTHER" id="PTHR33931:SF2">
    <property type="entry name" value="HOLIN-LIKE PROTEIN CIDA"/>
    <property type="match status" value="1"/>
</dbReference>
<dbReference type="Proteomes" id="UP000199017">
    <property type="component" value="Unassembled WGS sequence"/>
</dbReference>
<name>A0A1G8HDU5_9BACI</name>
<proteinExistence type="predicted"/>
<keyword evidence="2" id="KW-1003">Cell membrane</keyword>
<dbReference type="Pfam" id="PF03788">
    <property type="entry name" value="LrgA"/>
    <property type="match status" value="1"/>
</dbReference>
<evidence type="ECO:0000256" key="5">
    <source>
        <dbReference type="ARBA" id="ARBA00023136"/>
    </source>
</evidence>
<keyword evidence="3 6" id="KW-0812">Transmembrane</keyword>
<dbReference type="STRING" id="930129.SAMN05216352_104217"/>
<dbReference type="GO" id="GO:0005886">
    <property type="term" value="C:plasma membrane"/>
    <property type="evidence" value="ECO:0007669"/>
    <property type="project" value="UniProtKB-SubCell"/>
</dbReference>
<evidence type="ECO:0000256" key="2">
    <source>
        <dbReference type="ARBA" id="ARBA00022475"/>
    </source>
</evidence>
<comment type="subcellular location">
    <subcellularLocation>
        <location evidence="1">Cell membrane</location>
        <topology evidence="1">Multi-pass membrane protein</topology>
    </subcellularLocation>
</comment>
<evidence type="ECO:0000256" key="1">
    <source>
        <dbReference type="ARBA" id="ARBA00004651"/>
    </source>
</evidence>
<dbReference type="EMBL" id="FNDU01000004">
    <property type="protein sequence ID" value="SDI04824.1"/>
    <property type="molecule type" value="Genomic_DNA"/>
</dbReference>
<reference evidence="7 8" key="1">
    <citation type="submission" date="2016-10" db="EMBL/GenBank/DDBJ databases">
        <authorList>
            <person name="de Groot N.N."/>
        </authorList>
    </citation>
    <scope>NUCLEOTIDE SEQUENCE [LARGE SCALE GENOMIC DNA]</scope>
    <source>
        <strain evidence="8">P4B,CCM 7963,CECT 7998,DSM 25260,IBRC-M 10614,KCTC 13821</strain>
    </source>
</reference>
<feature type="transmembrane region" description="Helical" evidence="6">
    <location>
        <begin position="7"/>
        <end position="27"/>
    </location>
</feature>
<evidence type="ECO:0000256" key="3">
    <source>
        <dbReference type="ARBA" id="ARBA00022692"/>
    </source>
</evidence>